<proteinExistence type="predicted"/>
<dbReference type="EMBL" id="CP071839">
    <property type="protein sequence ID" value="QTD97035.1"/>
    <property type="molecule type" value="Genomic_DNA"/>
</dbReference>
<reference evidence="1 2" key="1">
    <citation type="submission" date="2021-03" db="EMBL/GenBank/DDBJ databases">
        <title>Complete genome sequence of Streptomyces cyanogenus S136, producer of anticancer angucycline landomycin A.</title>
        <authorList>
            <person name="Hrab P."/>
            <person name="Ruckert C."/>
            <person name="Busche T."/>
            <person name="Ostash I."/>
            <person name="Kalinowski J."/>
            <person name="Fedorenko V."/>
            <person name="Yushchuk O."/>
            <person name="Ostash B."/>
        </authorList>
    </citation>
    <scope>NUCLEOTIDE SEQUENCE [LARGE SCALE GENOMIC DNA]</scope>
    <source>
        <strain evidence="1 2">S136</strain>
    </source>
</reference>
<keyword evidence="2" id="KW-1185">Reference proteome</keyword>
<evidence type="ECO:0000313" key="1">
    <source>
        <dbReference type="EMBL" id="QTD97035.1"/>
    </source>
</evidence>
<accession>A0ABX7TNY9</accession>
<sequence>MPQVSPNLIAAIDTIDLSEAADTIRPTNSALADLLDAVDDVERDSLHTMVEWPNGETECNEDCAPCTAKYAAQVVAHQYLRAMARAAS</sequence>
<dbReference type="Proteomes" id="UP000663908">
    <property type="component" value="Chromosome"/>
</dbReference>
<name>A0ABX7TNY9_STRCY</name>
<evidence type="ECO:0000313" key="2">
    <source>
        <dbReference type="Proteomes" id="UP000663908"/>
    </source>
</evidence>
<organism evidence="1 2">
    <name type="scientific">Streptomyces cyanogenus</name>
    <dbReference type="NCBI Taxonomy" id="80860"/>
    <lineage>
        <taxon>Bacteria</taxon>
        <taxon>Bacillati</taxon>
        <taxon>Actinomycetota</taxon>
        <taxon>Actinomycetes</taxon>
        <taxon>Kitasatosporales</taxon>
        <taxon>Streptomycetaceae</taxon>
        <taxon>Streptomyces</taxon>
    </lineage>
</organism>
<gene>
    <name evidence="1" type="ORF">S1361_06700</name>
</gene>
<dbReference type="RefSeq" id="WP_208030923.1">
    <property type="nucleotide sequence ID" value="NZ_CP071839.1"/>
</dbReference>
<protein>
    <submittedName>
        <fullName evidence="1">Uncharacterized protein</fullName>
    </submittedName>
</protein>